<keyword evidence="9" id="KW-1185">Reference proteome</keyword>
<dbReference type="PANTHER" id="PTHR43108:SF8">
    <property type="entry name" value="SD21168P"/>
    <property type="match status" value="1"/>
</dbReference>
<dbReference type="InterPro" id="IPR000917">
    <property type="entry name" value="Sulfatase_N"/>
</dbReference>
<dbReference type="PANTHER" id="PTHR43108">
    <property type="entry name" value="N-ACETYLGLUCOSAMINE-6-SULFATASE FAMILY MEMBER"/>
    <property type="match status" value="1"/>
</dbReference>
<dbReference type="SUPFAM" id="SSF53649">
    <property type="entry name" value="Alkaline phosphatase-like"/>
    <property type="match status" value="1"/>
</dbReference>
<feature type="chain" id="PRO_5045969020" evidence="6">
    <location>
        <begin position="22"/>
        <end position="554"/>
    </location>
</feature>
<dbReference type="Gene3D" id="3.40.720.10">
    <property type="entry name" value="Alkaline Phosphatase, subunit A"/>
    <property type="match status" value="1"/>
</dbReference>
<dbReference type="PROSITE" id="PS00149">
    <property type="entry name" value="SULFATASE_2"/>
    <property type="match status" value="1"/>
</dbReference>
<feature type="compositionally biased region" description="Basic and acidic residues" evidence="5">
    <location>
        <begin position="287"/>
        <end position="296"/>
    </location>
</feature>
<feature type="region of interest" description="Disordered" evidence="5">
    <location>
        <begin position="277"/>
        <end position="300"/>
    </location>
</feature>
<dbReference type="PROSITE" id="PS00523">
    <property type="entry name" value="SULFATASE_1"/>
    <property type="match status" value="1"/>
</dbReference>
<protein>
    <submittedName>
        <fullName evidence="8">Sulfatase-like hydrolase/transferase</fullName>
    </submittedName>
</protein>
<reference evidence="9" key="1">
    <citation type="journal article" date="2019" name="Int. J. Syst. Evol. Microbiol.">
        <title>The Global Catalogue of Microorganisms (GCM) 10K type strain sequencing project: providing services to taxonomists for standard genome sequencing and annotation.</title>
        <authorList>
            <consortium name="The Broad Institute Genomics Platform"/>
            <consortium name="The Broad Institute Genome Sequencing Center for Infectious Disease"/>
            <person name="Wu L."/>
            <person name="Ma J."/>
        </authorList>
    </citation>
    <scope>NUCLEOTIDE SEQUENCE [LARGE SCALE GENOMIC DNA]</scope>
    <source>
        <strain evidence="9">CGMCC 1.12477</strain>
    </source>
</reference>
<evidence type="ECO:0000313" key="8">
    <source>
        <dbReference type="EMBL" id="MFD1948760.1"/>
    </source>
</evidence>
<evidence type="ECO:0000256" key="4">
    <source>
        <dbReference type="ARBA" id="ARBA00023180"/>
    </source>
</evidence>
<evidence type="ECO:0000259" key="7">
    <source>
        <dbReference type="Pfam" id="PF00884"/>
    </source>
</evidence>
<dbReference type="Pfam" id="PF00884">
    <property type="entry name" value="Sulfatase"/>
    <property type="match status" value="1"/>
</dbReference>
<dbReference type="RefSeq" id="WP_343921696.1">
    <property type="nucleotide sequence ID" value="NZ_BAAAJT010000003.1"/>
</dbReference>
<accession>A0ABW4TS39</accession>
<name>A0ABW4TS39_9ACTN</name>
<feature type="domain" description="Sulfatase N-terminal" evidence="7">
    <location>
        <begin position="41"/>
        <end position="415"/>
    </location>
</feature>
<evidence type="ECO:0000256" key="2">
    <source>
        <dbReference type="ARBA" id="ARBA00022729"/>
    </source>
</evidence>
<comment type="similarity">
    <text evidence="1">Belongs to the sulfatase family.</text>
</comment>
<keyword evidence="2 6" id="KW-0732">Signal</keyword>
<evidence type="ECO:0000256" key="3">
    <source>
        <dbReference type="ARBA" id="ARBA00022801"/>
    </source>
</evidence>
<dbReference type="Proteomes" id="UP001597351">
    <property type="component" value="Unassembled WGS sequence"/>
</dbReference>
<dbReference type="InterPro" id="IPR024607">
    <property type="entry name" value="Sulfatase_CS"/>
</dbReference>
<proteinExistence type="inferred from homology"/>
<sequence length="554" mass="62507">MGMRLAILTVVVALVSGGATAAPALPEAPTASAERAAPRPPNIVVVMADDMRVDDLRFAPRLRRLVQRRGITFENSFAPYPLCCPARASFLTGVHAHRHHVWSHEKPWGYQSFDDSRTLATSLRRAGYRTGFVGKYLNGYGPDESKVSGRPSYRYVPRGWTDWRAAFEDPDVPGIHGGTYYYFDTPYNVNGRVDNRYRGRYQTGVIGDFAVGMARRFAGHTDPFFMYVNFVAPHHGGPVEPDDPGWLRSRDGRRREMLTPARPDHVKGRFDDFVRRGAGLPRGGGPAERDVSDKPGRLGRFPEFTRRERAALREATRQRAESIWVMDQQVRRLVHGLKKSGEWRRTVFVFTSDNGYLLGEHRILQGKIWGHEPSLRVPMLVTGPGMRGDGEEGRRRYDPITTVDLTATLLDLAGAEAPYAADGASRVSTLLEGDRGWATPVLHEALHTGGKKGGDFDDVRTAIGIRTARYAMLRYRTGGELYDLADDAVENRNRWRSEAYRDVRDDLMEVWRQMKDCRAEECQVALPESLAAGPVASRRRTRSYWKQVDRVYGW</sequence>
<keyword evidence="3" id="KW-0378">Hydrolase</keyword>
<evidence type="ECO:0000256" key="6">
    <source>
        <dbReference type="SAM" id="SignalP"/>
    </source>
</evidence>
<evidence type="ECO:0000256" key="5">
    <source>
        <dbReference type="SAM" id="MobiDB-lite"/>
    </source>
</evidence>
<evidence type="ECO:0000256" key="1">
    <source>
        <dbReference type="ARBA" id="ARBA00008779"/>
    </source>
</evidence>
<dbReference type="InterPro" id="IPR017850">
    <property type="entry name" value="Alkaline_phosphatase_core_sf"/>
</dbReference>
<keyword evidence="4" id="KW-0325">Glycoprotein</keyword>
<evidence type="ECO:0000313" key="9">
    <source>
        <dbReference type="Proteomes" id="UP001597351"/>
    </source>
</evidence>
<comment type="caution">
    <text evidence="8">The sequence shown here is derived from an EMBL/GenBank/DDBJ whole genome shotgun (WGS) entry which is preliminary data.</text>
</comment>
<gene>
    <name evidence="8" type="ORF">ACFSDE_18305</name>
</gene>
<dbReference type="EMBL" id="JBHUGD010000004">
    <property type="protein sequence ID" value="MFD1948760.1"/>
    <property type="molecule type" value="Genomic_DNA"/>
</dbReference>
<organism evidence="8 9">
    <name type="scientific">Nocardioides aestuarii</name>
    <dbReference type="NCBI Taxonomy" id="252231"/>
    <lineage>
        <taxon>Bacteria</taxon>
        <taxon>Bacillati</taxon>
        <taxon>Actinomycetota</taxon>
        <taxon>Actinomycetes</taxon>
        <taxon>Propionibacteriales</taxon>
        <taxon>Nocardioidaceae</taxon>
        <taxon>Nocardioides</taxon>
    </lineage>
</organism>
<feature type="signal peptide" evidence="6">
    <location>
        <begin position="1"/>
        <end position="21"/>
    </location>
</feature>